<keyword evidence="2" id="KW-1185">Reference proteome</keyword>
<evidence type="ECO:0000313" key="1">
    <source>
        <dbReference type="EMBL" id="KAI8003399.1"/>
    </source>
</evidence>
<sequence>MEYGDGGIAWGRTLRIRVEINIDKPLRRGLKLALGGQESVWIMLQYERLPNFCFHCGLLGHSVRDCGNRLLEGAHREEVRLQYGPWLRADTPRGRVRRESHGESEKSAGSSQAIPEDLPLHQGGPGVGSTLIFVPATADQQHPEGTSVEIFKSSKLHCDSLNPVIATNLADLVGSKNGMGNGDLSLAPGSNIQISGEWAGLDQALDGPAGYKDMEVVASFGPEDPACVIEGLGLEGKGGPMFCGNGG</sequence>
<proteinExistence type="predicted"/>
<protein>
    <submittedName>
        <fullName evidence="1">Uncharacterized protein</fullName>
    </submittedName>
</protein>
<dbReference type="Proteomes" id="UP001060215">
    <property type="component" value="Chromosome 9"/>
</dbReference>
<accession>A0ACC0GRW2</accession>
<comment type="caution">
    <text evidence="1">The sequence shown here is derived from an EMBL/GenBank/DDBJ whole genome shotgun (WGS) entry which is preliminary data.</text>
</comment>
<name>A0ACC0GRW2_9ERIC</name>
<reference evidence="1 2" key="1">
    <citation type="journal article" date="2022" name="Plant J.">
        <title>Chromosome-level genome of Camellia lanceoleosa provides a valuable resource for understanding genome evolution and self-incompatibility.</title>
        <authorList>
            <person name="Gong W."/>
            <person name="Xiao S."/>
            <person name="Wang L."/>
            <person name="Liao Z."/>
            <person name="Chang Y."/>
            <person name="Mo W."/>
            <person name="Hu G."/>
            <person name="Li W."/>
            <person name="Zhao G."/>
            <person name="Zhu H."/>
            <person name="Hu X."/>
            <person name="Ji K."/>
            <person name="Xiang X."/>
            <person name="Song Q."/>
            <person name="Yuan D."/>
            <person name="Jin S."/>
            <person name="Zhang L."/>
        </authorList>
    </citation>
    <scope>NUCLEOTIDE SEQUENCE [LARGE SCALE GENOMIC DNA]</scope>
    <source>
        <strain evidence="1">SQ_2022a</strain>
    </source>
</reference>
<evidence type="ECO:0000313" key="2">
    <source>
        <dbReference type="Proteomes" id="UP001060215"/>
    </source>
</evidence>
<organism evidence="1 2">
    <name type="scientific">Camellia lanceoleosa</name>
    <dbReference type="NCBI Taxonomy" id="1840588"/>
    <lineage>
        <taxon>Eukaryota</taxon>
        <taxon>Viridiplantae</taxon>
        <taxon>Streptophyta</taxon>
        <taxon>Embryophyta</taxon>
        <taxon>Tracheophyta</taxon>
        <taxon>Spermatophyta</taxon>
        <taxon>Magnoliopsida</taxon>
        <taxon>eudicotyledons</taxon>
        <taxon>Gunneridae</taxon>
        <taxon>Pentapetalae</taxon>
        <taxon>asterids</taxon>
        <taxon>Ericales</taxon>
        <taxon>Theaceae</taxon>
        <taxon>Camellia</taxon>
    </lineage>
</organism>
<gene>
    <name evidence="1" type="ORF">LOK49_LG08G00886</name>
</gene>
<dbReference type="EMBL" id="CM045766">
    <property type="protein sequence ID" value="KAI8003399.1"/>
    <property type="molecule type" value="Genomic_DNA"/>
</dbReference>